<keyword evidence="4" id="KW-1185">Reference proteome</keyword>
<proteinExistence type="predicted"/>
<evidence type="ECO:0000256" key="1">
    <source>
        <dbReference type="SAM" id="Phobius"/>
    </source>
</evidence>
<dbReference type="AlphaFoldDB" id="A0AA86U809"/>
<evidence type="ECO:0000313" key="2">
    <source>
        <dbReference type="EMBL" id="CAI9942566.1"/>
    </source>
</evidence>
<keyword evidence="1" id="KW-1133">Transmembrane helix</keyword>
<dbReference type="EMBL" id="CAXDID020000069">
    <property type="protein sequence ID" value="CAL6013750.1"/>
    <property type="molecule type" value="Genomic_DNA"/>
</dbReference>
<dbReference type="EMBL" id="CATOUU010000703">
    <property type="protein sequence ID" value="CAI9942566.1"/>
    <property type="molecule type" value="Genomic_DNA"/>
</dbReference>
<protein>
    <submittedName>
        <fullName evidence="3">Hypothetical_protein</fullName>
    </submittedName>
</protein>
<name>A0AA86U809_9EUKA</name>
<gene>
    <name evidence="3" type="ORF">HINF_LOCUS23937</name>
    <name evidence="2" type="ORF">HINF_LOCUS30211</name>
</gene>
<organism evidence="2">
    <name type="scientific">Hexamita inflata</name>
    <dbReference type="NCBI Taxonomy" id="28002"/>
    <lineage>
        <taxon>Eukaryota</taxon>
        <taxon>Metamonada</taxon>
        <taxon>Diplomonadida</taxon>
        <taxon>Hexamitidae</taxon>
        <taxon>Hexamitinae</taxon>
        <taxon>Hexamita</taxon>
    </lineage>
</organism>
<keyword evidence="1" id="KW-0812">Transmembrane</keyword>
<feature type="transmembrane region" description="Helical" evidence="1">
    <location>
        <begin position="25"/>
        <end position="49"/>
    </location>
</feature>
<evidence type="ECO:0000313" key="4">
    <source>
        <dbReference type="Proteomes" id="UP001642409"/>
    </source>
</evidence>
<dbReference type="Proteomes" id="UP001642409">
    <property type="component" value="Unassembled WGS sequence"/>
</dbReference>
<accession>A0AA86U809</accession>
<comment type="caution">
    <text evidence="2">The sequence shown here is derived from an EMBL/GenBank/DDBJ whole genome shotgun (WGS) entry which is preliminary data.</text>
</comment>
<evidence type="ECO:0000313" key="3">
    <source>
        <dbReference type="EMBL" id="CAL6013750.1"/>
    </source>
</evidence>
<keyword evidence="1" id="KW-0472">Membrane</keyword>
<reference evidence="3 4" key="2">
    <citation type="submission" date="2024-07" db="EMBL/GenBank/DDBJ databases">
        <authorList>
            <person name="Akdeniz Z."/>
        </authorList>
    </citation>
    <scope>NUCLEOTIDE SEQUENCE [LARGE SCALE GENOMIC DNA]</scope>
</reference>
<sequence>MLLFGFFGLGRFVRFFLCGRVLQFIVAFSCCLRGLLFSFCLVGFFKVFLSRLCGRFFDWRLRGYLHHSFFVKVIKDFPVVFSAFELNVTVLQGGKAVGTRFLYIDLAMFFAPLDYFLSIKQIDKIKYSTQLLKSLLKCRNITLLILVEALSVQMLIAQQYRKQIIVKFVKIKPHKYFGKNRFFSLAQARQNIIQISMKVIIAWSDSSIYFVCYCLTKYSKILNQMYSTHE</sequence>
<reference evidence="2" key="1">
    <citation type="submission" date="2023-06" db="EMBL/GenBank/DDBJ databases">
        <authorList>
            <person name="Kurt Z."/>
        </authorList>
    </citation>
    <scope>NUCLEOTIDE SEQUENCE</scope>
</reference>